<dbReference type="Gene3D" id="1.10.150.50">
    <property type="entry name" value="Transcription Factor, Ets-1"/>
    <property type="match status" value="1"/>
</dbReference>
<keyword evidence="2" id="KW-0812">Transmembrane</keyword>
<dbReference type="Gene3D" id="2.60.40.10">
    <property type="entry name" value="Immunoglobulins"/>
    <property type="match status" value="1"/>
</dbReference>
<dbReference type="InterPro" id="IPR011992">
    <property type="entry name" value="EF-hand-dom_pair"/>
</dbReference>
<dbReference type="Proteomes" id="UP001165082">
    <property type="component" value="Unassembled WGS sequence"/>
</dbReference>
<reference evidence="5" key="1">
    <citation type="submission" date="2022-07" db="EMBL/GenBank/DDBJ databases">
        <title>Genome analysis of Parmales, a sister group of diatoms, reveals the evolutionary specialization of diatoms from phago-mixotrophs to photoautotrophs.</title>
        <authorList>
            <person name="Ban H."/>
            <person name="Sato S."/>
            <person name="Yoshikawa S."/>
            <person name="Kazumasa Y."/>
            <person name="Nakamura Y."/>
            <person name="Ichinomiya M."/>
            <person name="Saitoh K."/>
            <person name="Sato N."/>
            <person name="Blanc-Mathieu R."/>
            <person name="Endo H."/>
            <person name="Kuwata A."/>
            <person name="Ogata H."/>
        </authorList>
    </citation>
    <scope>NUCLEOTIDE SEQUENCE</scope>
</reference>
<evidence type="ECO:0000256" key="3">
    <source>
        <dbReference type="SAM" id="SignalP"/>
    </source>
</evidence>
<dbReference type="EMBL" id="BRXZ01001409">
    <property type="protein sequence ID" value="GMH70532.1"/>
    <property type="molecule type" value="Genomic_DNA"/>
</dbReference>
<dbReference type="InterPro" id="IPR037608">
    <property type="entry name" value="STIM1/2"/>
</dbReference>
<dbReference type="PANTHER" id="PTHR15136">
    <property type="entry name" value="STROMAL INTERACTION MOLECULE HOMOLOG"/>
    <property type="match status" value="1"/>
</dbReference>
<dbReference type="PANTHER" id="PTHR15136:SF13">
    <property type="entry name" value="SAM DOMAIN-CONTAINING PROTEIN"/>
    <property type="match status" value="1"/>
</dbReference>
<keyword evidence="3" id="KW-0732">Signal</keyword>
<evidence type="ECO:0000256" key="2">
    <source>
        <dbReference type="SAM" id="Phobius"/>
    </source>
</evidence>
<organism evidence="5 6">
    <name type="scientific">Triparma retinervis</name>
    <dbReference type="NCBI Taxonomy" id="2557542"/>
    <lineage>
        <taxon>Eukaryota</taxon>
        <taxon>Sar</taxon>
        <taxon>Stramenopiles</taxon>
        <taxon>Ochrophyta</taxon>
        <taxon>Bolidophyceae</taxon>
        <taxon>Parmales</taxon>
        <taxon>Triparmaceae</taxon>
        <taxon>Triparma</taxon>
    </lineage>
</organism>
<dbReference type="InterPro" id="IPR003961">
    <property type="entry name" value="FN3_dom"/>
</dbReference>
<sequence length="461" mass="50668">MSPLTSHTLLLITSLLLISPCTPSDSIHDGRRSSSSSNAFFNLLDGNGDATLTAGEIKRFIVERFRGDERLDDEVKVDKAVKSIVSKLDVHDDGSLSLSDMNSHLLNLDSLLNLDETVDWVLHACQLPPSVGRIFRDNRITGSEFAELIENNGELLLTELNVPKATWRKKLLKHMNLKLLGLGSVPTTTDPKSFIIDPPGGACDAISLTWSSIFNTFPSSSPNSPIFPVHSYRLQRRVIKSSSILALPPPISPDKSNDTIDTTNVASSTTTTTATTTITSSSSSSSSTSLPVHSVHPPLSNLNPYTWNDIYNGIETSFIDVQLISDTKYEYRVQAWNSVGRSKWTTKEYLTPDSKTPGCPAHASYGAQKDKWQGQDNEGSKEGRREGKFWAWQYVSNMYFTTQVVMGVFQGFFTLVALLAAFMRLKRGSSTSTGFGIKQLTAVATHCTISTRTTIPMPPPR</sequence>
<accession>A0A9W7E969</accession>
<dbReference type="GO" id="GO:0002115">
    <property type="term" value="P:store-operated calcium entry"/>
    <property type="evidence" value="ECO:0007669"/>
    <property type="project" value="TreeGrafter"/>
</dbReference>
<dbReference type="GO" id="GO:0005886">
    <property type="term" value="C:plasma membrane"/>
    <property type="evidence" value="ECO:0007669"/>
    <property type="project" value="TreeGrafter"/>
</dbReference>
<protein>
    <recommendedName>
        <fullName evidence="4">Fibronectin type-III domain-containing protein</fullName>
    </recommendedName>
</protein>
<evidence type="ECO:0000256" key="1">
    <source>
        <dbReference type="SAM" id="MobiDB-lite"/>
    </source>
</evidence>
<dbReference type="GO" id="GO:0005246">
    <property type="term" value="F:calcium channel regulator activity"/>
    <property type="evidence" value="ECO:0007669"/>
    <property type="project" value="InterPro"/>
</dbReference>
<dbReference type="InterPro" id="IPR013761">
    <property type="entry name" value="SAM/pointed_sf"/>
</dbReference>
<evidence type="ECO:0000313" key="6">
    <source>
        <dbReference type="Proteomes" id="UP001165082"/>
    </source>
</evidence>
<feature type="compositionally biased region" description="Basic and acidic residues" evidence="1">
    <location>
        <begin position="368"/>
        <end position="382"/>
    </location>
</feature>
<dbReference type="GO" id="GO:0006874">
    <property type="term" value="P:intracellular calcium ion homeostasis"/>
    <property type="evidence" value="ECO:0007669"/>
    <property type="project" value="TreeGrafter"/>
</dbReference>
<feature type="signal peptide" evidence="3">
    <location>
        <begin position="1"/>
        <end position="23"/>
    </location>
</feature>
<comment type="caution">
    <text evidence="5">The sequence shown here is derived from an EMBL/GenBank/DDBJ whole genome shotgun (WGS) entry which is preliminary data.</text>
</comment>
<feature type="region of interest" description="Disordered" evidence="1">
    <location>
        <begin position="350"/>
        <end position="382"/>
    </location>
</feature>
<dbReference type="CDD" id="cd00063">
    <property type="entry name" value="FN3"/>
    <property type="match status" value="1"/>
</dbReference>
<feature type="transmembrane region" description="Helical" evidence="2">
    <location>
        <begin position="404"/>
        <end position="423"/>
    </location>
</feature>
<dbReference type="SUPFAM" id="SSF47473">
    <property type="entry name" value="EF-hand"/>
    <property type="match status" value="1"/>
</dbReference>
<feature type="domain" description="Fibronectin type-III" evidence="4">
    <location>
        <begin position="260"/>
        <end position="355"/>
    </location>
</feature>
<dbReference type="PROSITE" id="PS50853">
    <property type="entry name" value="FN3"/>
    <property type="match status" value="1"/>
</dbReference>
<dbReference type="InterPro" id="IPR036116">
    <property type="entry name" value="FN3_sf"/>
</dbReference>
<dbReference type="SUPFAM" id="SSF49265">
    <property type="entry name" value="Fibronectin type III"/>
    <property type="match status" value="1"/>
</dbReference>
<keyword evidence="2" id="KW-0472">Membrane</keyword>
<dbReference type="Gene3D" id="1.10.238.10">
    <property type="entry name" value="EF-hand"/>
    <property type="match status" value="1"/>
</dbReference>
<name>A0A9W7E969_9STRA</name>
<keyword evidence="6" id="KW-1185">Reference proteome</keyword>
<feature type="chain" id="PRO_5040837601" description="Fibronectin type-III domain-containing protein" evidence="3">
    <location>
        <begin position="24"/>
        <end position="461"/>
    </location>
</feature>
<gene>
    <name evidence="5" type="ORF">TrRE_jg11267</name>
</gene>
<dbReference type="GO" id="GO:0005783">
    <property type="term" value="C:endoplasmic reticulum"/>
    <property type="evidence" value="ECO:0007669"/>
    <property type="project" value="TreeGrafter"/>
</dbReference>
<evidence type="ECO:0000313" key="5">
    <source>
        <dbReference type="EMBL" id="GMH70532.1"/>
    </source>
</evidence>
<dbReference type="GO" id="GO:0005509">
    <property type="term" value="F:calcium ion binding"/>
    <property type="evidence" value="ECO:0007669"/>
    <property type="project" value="TreeGrafter"/>
</dbReference>
<dbReference type="InterPro" id="IPR013783">
    <property type="entry name" value="Ig-like_fold"/>
</dbReference>
<keyword evidence="2" id="KW-1133">Transmembrane helix</keyword>
<dbReference type="AlphaFoldDB" id="A0A9W7E969"/>
<evidence type="ECO:0000259" key="4">
    <source>
        <dbReference type="PROSITE" id="PS50853"/>
    </source>
</evidence>
<proteinExistence type="predicted"/>
<dbReference type="OrthoDB" id="198262at2759"/>